<feature type="transmembrane region" description="Helical" evidence="9">
    <location>
        <begin position="125"/>
        <end position="146"/>
    </location>
</feature>
<dbReference type="GO" id="GO:0015740">
    <property type="term" value="P:C4-dicarboxylate transport"/>
    <property type="evidence" value="ECO:0007669"/>
    <property type="project" value="TreeGrafter"/>
</dbReference>
<evidence type="ECO:0000256" key="6">
    <source>
        <dbReference type="ARBA" id="ARBA00022989"/>
    </source>
</evidence>
<feature type="transmembrane region" description="Helical" evidence="9">
    <location>
        <begin position="86"/>
        <end position="105"/>
    </location>
</feature>
<feature type="transmembrane region" description="Helical" evidence="9">
    <location>
        <begin position="166"/>
        <end position="183"/>
    </location>
</feature>
<keyword evidence="3" id="KW-1003">Cell membrane</keyword>
<dbReference type="Pfam" id="PF04290">
    <property type="entry name" value="DctQ"/>
    <property type="match status" value="1"/>
</dbReference>
<evidence type="ECO:0000313" key="11">
    <source>
        <dbReference type="EMBL" id="AWK88768.1"/>
    </source>
</evidence>
<dbReference type="AlphaFoldDB" id="A0A2S2CWD0"/>
<keyword evidence="12" id="KW-1185">Reference proteome</keyword>
<evidence type="ECO:0000313" key="12">
    <source>
        <dbReference type="Proteomes" id="UP000245629"/>
    </source>
</evidence>
<evidence type="ECO:0000256" key="9">
    <source>
        <dbReference type="RuleBase" id="RU369079"/>
    </source>
</evidence>
<keyword evidence="5 9" id="KW-0812">Transmembrane</keyword>
<geneLocation type="plasmid" evidence="11 12">
    <name>unnamed1</name>
</geneLocation>
<keyword evidence="4 9" id="KW-0997">Cell inner membrane</keyword>
<dbReference type="EMBL" id="CP029356">
    <property type="protein sequence ID" value="AWK88768.1"/>
    <property type="molecule type" value="Genomic_DNA"/>
</dbReference>
<protein>
    <recommendedName>
        <fullName evidence="9">TRAP transporter small permease protein</fullName>
    </recommendedName>
</protein>
<organism evidence="11 12">
    <name type="scientific">Azospirillum thermophilum</name>
    <dbReference type="NCBI Taxonomy" id="2202148"/>
    <lineage>
        <taxon>Bacteria</taxon>
        <taxon>Pseudomonadati</taxon>
        <taxon>Pseudomonadota</taxon>
        <taxon>Alphaproteobacteria</taxon>
        <taxon>Rhodospirillales</taxon>
        <taxon>Azospirillaceae</taxon>
        <taxon>Azospirillum</taxon>
    </lineage>
</organism>
<evidence type="ECO:0000256" key="4">
    <source>
        <dbReference type="ARBA" id="ARBA00022519"/>
    </source>
</evidence>
<feature type="transmembrane region" description="Helical" evidence="9">
    <location>
        <begin position="53"/>
        <end position="74"/>
    </location>
</feature>
<evidence type="ECO:0000256" key="5">
    <source>
        <dbReference type="ARBA" id="ARBA00022692"/>
    </source>
</evidence>
<keyword evidence="7 9" id="KW-0472">Membrane</keyword>
<name>A0A2S2CWD0_9PROT</name>
<comment type="function">
    <text evidence="9">Part of the tripartite ATP-independent periplasmic (TRAP) transport system.</text>
</comment>
<comment type="subunit">
    <text evidence="9">The complex comprises the extracytoplasmic solute receptor protein and the two transmembrane proteins.</text>
</comment>
<dbReference type="GO" id="GO:0022857">
    <property type="term" value="F:transmembrane transporter activity"/>
    <property type="evidence" value="ECO:0007669"/>
    <property type="project" value="UniProtKB-UniRule"/>
</dbReference>
<dbReference type="KEGG" id="azz:DEW08_22050"/>
<evidence type="ECO:0000256" key="2">
    <source>
        <dbReference type="ARBA" id="ARBA00022448"/>
    </source>
</evidence>
<proteinExistence type="inferred from homology"/>
<accession>A0A2S2CWD0</accession>
<dbReference type="InterPro" id="IPR007387">
    <property type="entry name" value="TRAP_DctQ"/>
</dbReference>
<keyword evidence="2 9" id="KW-0813">Transport</keyword>
<evidence type="ECO:0000256" key="8">
    <source>
        <dbReference type="ARBA" id="ARBA00038436"/>
    </source>
</evidence>
<keyword evidence="11" id="KW-0614">Plasmid</keyword>
<sequence>MTSYAKRSVPHGAGFHQPPAEEHHIQITPEELAHSFVEEAPPADLSHYAVEDWATVALFWLMAAAVFLQFFTRYILNDSLNWTEEIASYCLVALVFVGSSMCVRLSRHIQVDILYRFLPAGPARLLSTLVDVIRTAFFVYLTHLMWRLIEVVGDEMMVTVELPKGLLYYAVLGGCALMAVRSLQVTVVNWRRGHSVLEKPEAFDGKGV</sequence>
<gene>
    <name evidence="11" type="ORF">DEW08_22050</name>
</gene>
<dbReference type="GO" id="GO:0005886">
    <property type="term" value="C:plasma membrane"/>
    <property type="evidence" value="ECO:0007669"/>
    <property type="project" value="UniProtKB-SubCell"/>
</dbReference>
<dbReference type="Proteomes" id="UP000245629">
    <property type="component" value="Plasmid unnamed1"/>
</dbReference>
<evidence type="ECO:0000259" key="10">
    <source>
        <dbReference type="Pfam" id="PF04290"/>
    </source>
</evidence>
<evidence type="ECO:0000256" key="7">
    <source>
        <dbReference type="ARBA" id="ARBA00023136"/>
    </source>
</evidence>
<evidence type="ECO:0000256" key="1">
    <source>
        <dbReference type="ARBA" id="ARBA00004429"/>
    </source>
</evidence>
<reference evidence="12" key="1">
    <citation type="submission" date="2018-05" db="EMBL/GenBank/DDBJ databases">
        <title>Azospirillum thermophila sp. nov., a novel isolated from hot spring.</title>
        <authorList>
            <person name="Zhao Z."/>
        </authorList>
    </citation>
    <scope>NUCLEOTIDE SEQUENCE [LARGE SCALE GENOMIC DNA]</scope>
    <source>
        <strain evidence="12">CFH 70021</strain>
        <plasmid evidence="12">unnamed1</plasmid>
    </source>
</reference>
<dbReference type="PANTHER" id="PTHR35011:SF11">
    <property type="entry name" value="TRAP TRANSPORTER SMALL PERMEASE PROTEIN"/>
    <property type="match status" value="1"/>
</dbReference>
<feature type="domain" description="Tripartite ATP-independent periplasmic transporters DctQ component" evidence="10">
    <location>
        <begin position="62"/>
        <end position="191"/>
    </location>
</feature>
<dbReference type="InterPro" id="IPR055348">
    <property type="entry name" value="DctQ"/>
</dbReference>
<evidence type="ECO:0000256" key="3">
    <source>
        <dbReference type="ARBA" id="ARBA00022475"/>
    </source>
</evidence>
<keyword evidence="6 9" id="KW-1133">Transmembrane helix</keyword>
<dbReference type="PANTHER" id="PTHR35011">
    <property type="entry name" value="2,3-DIKETO-L-GULONATE TRAP TRANSPORTER SMALL PERMEASE PROTEIN YIAM"/>
    <property type="match status" value="1"/>
</dbReference>
<comment type="subcellular location">
    <subcellularLocation>
        <location evidence="1 9">Cell inner membrane</location>
        <topology evidence="1 9">Multi-pass membrane protein</topology>
    </subcellularLocation>
</comment>
<dbReference type="RefSeq" id="WP_109331382.1">
    <property type="nucleotide sequence ID" value="NZ_CP029356.1"/>
</dbReference>
<dbReference type="OrthoDB" id="7843639at2"/>
<comment type="similarity">
    <text evidence="8 9">Belongs to the TRAP transporter small permease family.</text>
</comment>